<dbReference type="Proteomes" id="UP000631034">
    <property type="component" value="Unassembled WGS sequence"/>
</dbReference>
<gene>
    <name evidence="6" type="ORF">IHV25_08525</name>
</gene>
<dbReference type="InterPro" id="IPR029026">
    <property type="entry name" value="tRNA_m1G_MTases_N"/>
</dbReference>
<dbReference type="GO" id="GO:0002128">
    <property type="term" value="P:tRNA nucleoside ribose methylation"/>
    <property type="evidence" value="ECO:0007669"/>
    <property type="project" value="TreeGrafter"/>
</dbReference>
<accession>A0A8J6YQ68</accession>
<feature type="domain" description="tRNA/rRNA methyltransferase SpoU type" evidence="5">
    <location>
        <begin position="10"/>
        <end position="141"/>
    </location>
</feature>
<dbReference type="PANTHER" id="PTHR42786">
    <property type="entry name" value="TRNA/RRNA METHYLTRANSFERASE"/>
    <property type="match status" value="1"/>
</dbReference>
<keyword evidence="4" id="KW-0949">S-adenosyl-L-methionine</keyword>
<evidence type="ECO:0000259" key="5">
    <source>
        <dbReference type="Pfam" id="PF00588"/>
    </source>
</evidence>
<evidence type="ECO:0000313" key="7">
    <source>
        <dbReference type="Proteomes" id="UP000631034"/>
    </source>
</evidence>
<dbReference type="InterPro" id="IPR029028">
    <property type="entry name" value="Alpha/beta_knot_MTases"/>
</dbReference>
<evidence type="ECO:0000256" key="3">
    <source>
        <dbReference type="ARBA" id="ARBA00022679"/>
    </source>
</evidence>
<dbReference type="GO" id="GO:0008173">
    <property type="term" value="F:RNA methyltransferase activity"/>
    <property type="evidence" value="ECO:0007669"/>
    <property type="project" value="InterPro"/>
</dbReference>
<name>A0A8J6YQ68_9PROT</name>
<comment type="caution">
    <text evidence="6">The sequence shown here is derived from an EMBL/GenBank/DDBJ whole genome shotgun (WGS) entry which is preliminary data.</text>
</comment>
<dbReference type="InterPro" id="IPR004384">
    <property type="entry name" value="RNA_MeTrfase_TrmJ/LasT"/>
</dbReference>
<keyword evidence="7" id="KW-1185">Reference proteome</keyword>
<proteinExistence type="inferred from homology"/>
<evidence type="ECO:0000313" key="6">
    <source>
        <dbReference type="EMBL" id="MBE1237691.1"/>
    </source>
</evidence>
<dbReference type="EMBL" id="JACZHT010000006">
    <property type="protein sequence ID" value="MBE1237691.1"/>
    <property type="molecule type" value="Genomic_DNA"/>
</dbReference>
<organism evidence="6 7">
    <name type="scientific">Phaeovibrio sulfidiphilus</name>
    <dbReference type="NCBI Taxonomy" id="1220600"/>
    <lineage>
        <taxon>Bacteria</taxon>
        <taxon>Pseudomonadati</taxon>
        <taxon>Pseudomonadota</taxon>
        <taxon>Alphaproteobacteria</taxon>
        <taxon>Rhodospirillales</taxon>
        <taxon>Rhodospirillaceae</taxon>
        <taxon>Phaeovibrio</taxon>
    </lineage>
</organism>
<keyword evidence="3" id="KW-0808">Transferase</keyword>
<keyword evidence="2 6" id="KW-0489">Methyltransferase</keyword>
<evidence type="ECO:0000256" key="1">
    <source>
        <dbReference type="ARBA" id="ARBA00007228"/>
    </source>
</evidence>
<dbReference type="SUPFAM" id="SSF75217">
    <property type="entry name" value="alpha/beta knot"/>
    <property type="match status" value="1"/>
</dbReference>
<dbReference type="Gene3D" id="3.40.1280.10">
    <property type="match status" value="1"/>
</dbReference>
<dbReference type="GO" id="GO:0003723">
    <property type="term" value="F:RNA binding"/>
    <property type="evidence" value="ECO:0007669"/>
    <property type="project" value="InterPro"/>
</dbReference>
<comment type="similarity">
    <text evidence="1">Belongs to the class IV-like SAM-binding methyltransferase superfamily. RNA methyltransferase TrmH family.</text>
</comment>
<dbReference type="AlphaFoldDB" id="A0A8J6YQ68"/>
<sequence>MISRGYFGIGIEGVSKPYNMGNVFRTAHAFGASFVFAIRTSYAREEGGKVDTSDAIASLPFYRFPEVSDLVLPKGCRVVGIELTEDAIDLPSFRHPLQAAYVLGAERVGLSEPMLERCDYVIRIPVRFSLNLGMAGALVLYDRLLTLGRFADRPVREGGPTEALKPHVHGKAAFRTTEAQRMAQFTAPAPLDEVAEARSRD</sequence>
<dbReference type="GO" id="GO:0005829">
    <property type="term" value="C:cytosol"/>
    <property type="evidence" value="ECO:0007669"/>
    <property type="project" value="TreeGrafter"/>
</dbReference>
<dbReference type="PANTHER" id="PTHR42786:SF6">
    <property type="entry name" value="TRNA_RRNA METHYLTRANSFERASE SPOU TYPE DOMAIN-CONTAINING PROTEIN"/>
    <property type="match status" value="1"/>
</dbReference>
<dbReference type="CDD" id="cd18098">
    <property type="entry name" value="SpoU-like"/>
    <property type="match status" value="1"/>
</dbReference>
<dbReference type="InterPro" id="IPR001537">
    <property type="entry name" value="SpoU_MeTrfase"/>
</dbReference>
<reference evidence="6" key="1">
    <citation type="submission" date="2020-10" db="EMBL/GenBank/DDBJ databases">
        <title>Genome sequence of the unusual species of purple photosynthetic bacteria, Phaeovibrio sulfidiphilus DSM 23193, type strain.</title>
        <authorList>
            <person name="Kyndt J.A."/>
            <person name="Meyer T.E."/>
        </authorList>
    </citation>
    <scope>NUCLEOTIDE SEQUENCE</scope>
    <source>
        <strain evidence="6">DSM 23193</strain>
    </source>
</reference>
<protein>
    <submittedName>
        <fullName evidence="6">RNA methyltransferase</fullName>
    </submittedName>
</protein>
<evidence type="ECO:0000256" key="4">
    <source>
        <dbReference type="ARBA" id="ARBA00022691"/>
    </source>
</evidence>
<evidence type="ECO:0000256" key="2">
    <source>
        <dbReference type="ARBA" id="ARBA00022603"/>
    </source>
</evidence>
<dbReference type="Pfam" id="PF00588">
    <property type="entry name" value="SpoU_methylase"/>
    <property type="match status" value="1"/>
</dbReference>
<dbReference type="RefSeq" id="WP_192534696.1">
    <property type="nucleotide sequence ID" value="NZ_JACZHT010000006.1"/>
</dbReference>